<evidence type="ECO:0000313" key="11">
    <source>
        <dbReference type="Proteomes" id="UP001341444"/>
    </source>
</evidence>
<evidence type="ECO:0000256" key="5">
    <source>
        <dbReference type="ARBA" id="ARBA00022741"/>
    </source>
</evidence>
<proteinExistence type="predicted"/>
<dbReference type="Proteomes" id="UP001341444">
    <property type="component" value="Unassembled WGS sequence"/>
</dbReference>
<evidence type="ECO:0000256" key="8">
    <source>
        <dbReference type="ARBA" id="ARBA00023012"/>
    </source>
</evidence>
<keyword evidence="3" id="KW-0597">Phosphoprotein</keyword>
<dbReference type="SUPFAM" id="SSF47384">
    <property type="entry name" value="Homodimeric domain of signal transducing histidine kinase"/>
    <property type="match status" value="1"/>
</dbReference>
<dbReference type="Pfam" id="PF09385">
    <property type="entry name" value="HisK_N"/>
    <property type="match status" value="1"/>
</dbReference>
<keyword evidence="5" id="KW-0547">Nucleotide-binding</keyword>
<dbReference type="InterPro" id="IPR004358">
    <property type="entry name" value="Sig_transdc_His_kin-like_C"/>
</dbReference>
<keyword evidence="11" id="KW-1185">Reference proteome</keyword>
<dbReference type="Gene3D" id="1.10.287.130">
    <property type="match status" value="1"/>
</dbReference>
<dbReference type="RefSeq" id="WP_232317516.1">
    <property type="nucleotide sequence ID" value="NZ_JARMAB010000032.1"/>
</dbReference>
<evidence type="ECO:0000256" key="4">
    <source>
        <dbReference type="ARBA" id="ARBA00022679"/>
    </source>
</evidence>
<comment type="catalytic activity">
    <reaction evidence="1">
        <text>ATP + protein L-histidine = ADP + protein N-phospho-L-histidine.</text>
        <dbReference type="EC" id="2.7.13.3"/>
    </reaction>
</comment>
<keyword evidence="8" id="KW-0902">Two-component regulatory system</keyword>
<evidence type="ECO:0000259" key="9">
    <source>
        <dbReference type="PROSITE" id="PS50109"/>
    </source>
</evidence>
<dbReference type="Gene3D" id="3.30.565.10">
    <property type="entry name" value="Histidine kinase-like ATPase, C-terminal domain"/>
    <property type="match status" value="1"/>
</dbReference>
<dbReference type="Gene3D" id="1.10.490.70">
    <property type="entry name" value="Histidine kinase N-terminal domain"/>
    <property type="match status" value="1"/>
</dbReference>
<dbReference type="SMART" id="SM00387">
    <property type="entry name" value="HATPase_c"/>
    <property type="match status" value="1"/>
</dbReference>
<protein>
    <recommendedName>
        <fullName evidence="2">histidine kinase</fullName>
        <ecNumber evidence="2">2.7.13.3</ecNumber>
    </recommendedName>
</protein>
<evidence type="ECO:0000256" key="1">
    <source>
        <dbReference type="ARBA" id="ARBA00000085"/>
    </source>
</evidence>
<evidence type="ECO:0000313" key="10">
    <source>
        <dbReference type="EMBL" id="MED1205419.1"/>
    </source>
</evidence>
<comment type="caution">
    <text evidence="10">The sequence shown here is derived from an EMBL/GenBank/DDBJ whole genome shotgun (WGS) entry which is preliminary data.</text>
</comment>
<sequence length="382" mass="43608">MDISSQIDSNKAALIEFLDLHKSKFLNEWLKSIIVNGIDVYNERIFVNGGLMYSLIEKAIVGSLSELELQQLAYKIAKERLEADINIGDFVYNVNLGRSILVKHVLQSELPLKNLQVIIEDINNHFDQFCFHAVSQYTNLKNQELEDQKLFISENHKDKLAILGQISSSFVHEFRNPLTAVIGFNKLLRNEYPDLKYIDIIEHELQQLNFRITQFLHTSKAEINLKQNEEFSIKSLFHELQPLIYPSIVDIDVNLTSKIDDDLIISSNKDEIKQVLLNLLINSIDALKEKDKPRNMIIESFCSQKGIFINISNNGPAIAAEFLKTIFEPFFTTKELGTGIGLFVCKKIIEKQGGYITCQSLEELTTFSIHLPNNLVCIKTGS</sequence>
<dbReference type="PANTHER" id="PTHR43065:SF10">
    <property type="entry name" value="PEROXIDE STRESS-ACTIVATED HISTIDINE KINASE MAK3"/>
    <property type="match status" value="1"/>
</dbReference>
<feature type="domain" description="Histidine kinase" evidence="9">
    <location>
        <begin position="169"/>
        <end position="375"/>
    </location>
</feature>
<keyword evidence="4" id="KW-0808">Transferase</keyword>
<reference evidence="10 11" key="1">
    <citation type="submission" date="2023-03" db="EMBL/GenBank/DDBJ databases">
        <title>Bacillus Genome Sequencing.</title>
        <authorList>
            <person name="Dunlap C."/>
        </authorList>
    </citation>
    <scope>NUCLEOTIDE SEQUENCE [LARGE SCALE GENOMIC DNA]</scope>
    <source>
        <strain evidence="10 11">B-23453</strain>
    </source>
</reference>
<dbReference type="InterPro" id="IPR005467">
    <property type="entry name" value="His_kinase_dom"/>
</dbReference>
<evidence type="ECO:0000256" key="6">
    <source>
        <dbReference type="ARBA" id="ARBA00022777"/>
    </source>
</evidence>
<dbReference type="EC" id="2.7.13.3" evidence="2"/>
<dbReference type="InterPro" id="IPR036890">
    <property type="entry name" value="HATPase_C_sf"/>
</dbReference>
<dbReference type="CDD" id="cd00082">
    <property type="entry name" value="HisKA"/>
    <property type="match status" value="1"/>
</dbReference>
<dbReference type="GO" id="GO:0016301">
    <property type="term" value="F:kinase activity"/>
    <property type="evidence" value="ECO:0007669"/>
    <property type="project" value="UniProtKB-KW"/>
</dbReference>
<dbReference type="InterPro" id="IPR003594">
    <property type="entry name" value="HATPase_dom"/>
</dbReference>
<keyword evidence="6 10" id="KW-0418">Kinase</keyword>
<evidence type="ECO:0000256" key="3">
    <source>
        <dbReference type="ARBA" id="ARBA00022553"/>
    </source>
</evidence>
<dbReference type="PANTHER" id="PTHR43065">
    <property type="entry name" value="SENSOR HISTIDINE KINASE"/>
    <property type="match status" value="1"/>
</dbReference>
<dbReference type="PRINTS" id="PR00344">
    <property type="entry name" value="BCTRLSENSOR"/>
</dbReference>
<dbReference type="EMBL" id="JARMAB010000032">
    <property type="protein sequence ID" value="MED1205419.1"/>
    <property type="molecule type" value="Genomic_DNA"/>
</dbReference>
<dbReference type="InterPro" id="IPR018984">
    <property type="entry name" value="Histidine_kinase_N"/>
</dbReference>
<organism evidence="10 11">
    <name type="scientific">Heyndrickxia acidicola</name>
    <dbReference type="NCBI Taxonomy" id="209389"/>
    <lineage>
        <taxon>Bacteria</taxon>
        <taxon>Bacillati</taxon>
        <taxon>Bacillota</taxon>
        <taxon>Bacilli</taxon>
        <taxon>Bacillales</taxon>
        <taxon>Bacillaceae</taxon>
        <taxon>Heyndrickxia</taxon>
    </lineage>
</organism>
<dbReference type="Pfam" id="PF02518">
    <property type="entry name" value="HATPase_c"/>
    <property type="match status" value="1"/>
</dbReference>
<dbReference type="Pfam" id="PF00512">
    <property type="entry name" value="HisKA"/>
    <property type="match status" value="1"/>
</dbReference>
<keyword evidence="7" id="KW-0067">ATP-binding</keyword>
<dbReference type="PROSITE" id="PS50109">
    <property type="entry name" value="HIS_KIN"/>
    <property type="match status" value="1"/>
</dbReference>
<dbReference type="SMART" id="SM00388">
    <property type="entry name" value="HisKA"/>
    <property type="match status" value="1"/>
</dbReference>
<evidence type="ECO:0000256" key="7">
    <source>
        <dbReference type="ARBA" id="ARBA00022840"/>
    </source>
</evidence>
<accession>A0ABU6MLP8</accession>
<name>A0ABU6MLP8_9BACI</name>
<dbReference type="InterPro" id="IPR003661">
    <property type="entry name" value="HisK_dim/P_dom"/>
</dbReference>
<gene>
    <name evidence="10" type="ORF">P4T90_20415</name>
</gene>
<dbReference type="InterPro" id="IPR036097">
    <property type="entry name" value="HisK_dim/P_sf"/>
</dbReference>
<evidence type="ECO:0000256" key="2">
    <source>
        <dbReference type="ARBA" id="ARBA00012438"/>
    </source>
</evidence>
<dbReference type="SUPFAM" id="SSF55874">
    <property type="entry name" value="ATPase domain of HSP90 chaperone/DNA topoisomerase II/histidine kinase"/>
    <property type="match status" value="1"/>
</dbReference>